<evidence type="ECO:0000313" key="1">
    <source>
        <dbReference type="EMBL" id="OMO64590.1"/>
    </source>
</evidence>
<reference evidence="1 2" key="1">
    <citation type="submission" date="2013-09" db="EMBL/GenBank/DDBJ databases">
        <title>Corchorus capsularis genome sequencing.</title>
        <authorList>
            <person name="Alam M."/>
            <person name="Haque M.S."/>
            <person name="Islam M.S."/>
            <person name="Emdad E.M."/>
            <person name="Islam M.M."/>
            <person name="Ahmed B."/>
            <person name="Halim A."/>
            <person name="Hossen Q.M.M."/>
            <person name="Hossain M.Z."/>
            <person name="Ahmed R."/>
            <person name="Khan M.M."/>
            <person name="Islam R."/>
            <person name="Rashid M.M."/>
            <person name="Khan S.A."/>
            <person name="Rahman M.S."/>
            <person name="Alam M."/>
        </authorList>
    </citation>
    <scope>NUCLEOTIDE SEQUENCE [LARGE SCALE GENOMIC DNA]</scope>
    <source>
        <strain evidence="2">cv. CVL-1</strain>
        <tissue evidence="1">Whole seedling</tissue>
    </source>
</reference>
<organism evidence="1 2">
    <name type="scientific">Corchorus capsularis</name>
    <name type="common">Jute</name>
    <dbReference type="NCBI Taxonomy" id="210143"/>
    <lineage>
        <taxon>Eukaryota</taxon>
        <taxon>Viridiplantae</taxon>
        <taxon>Streptophyta</taxon>
        <taxon>Embryophyta</taxon>
        <taxon>Tracheophyta</taxon>
        <taxon>Spermatophyta</taxon>
        <taxon>Magnoliopsida</taxon>
        <taxon>eudicotyledons</taxon>
        <taxon>Gunneridae</taxon>
        <taxon>Pentapetalae</taxon>
        <taxon>rosids</taxon>
        <taxon>malvids</taxon>
        <taxon>Malvales</taxon>
        <taxon>Malvaceae</taxon>
        <taxon>Grewioideae</taxon>
        <taxon>Apeibeae</taxon>
        <taxon>Corchorus</taxon>
    </lineage>
</organism>
<evidence type="ECO:0000313" key="2">
    <source>
        <dbReference type="Proteomes" id="UP000188268"/>
    </source>
</evidence>
<keyword evidence="2" id="KW-1185">Reference proteome</keyword>
<protein>
    <submittedName>
        <fullName evidence="1">Uncharacterized protein</fullName>
    </submittedName>
</protein>
<dbReference type="Gramene" id="OMO64590">
    <property type="protein sequence ID" value="OMO64590"/>
    <property type="gene ID" value="CCACVL1_21650"/>
</dbReference>
<comment type="caution">
    <text evidence="1">The sequence shown here is derived from an EMBL/GenBank/DDBJ whole genome shotgun (WGS) entry which is preliminary data.</text>
</comment>
<dbReference type="AlphaFoldDB" id="A0A1R3H2X1"/>
<proteinExistence type="predicted"/>
<dbReference type="Proteomes" id="UP000188268">
    <property type="component" value="Unassembled WGS sequence"/>
</dbReference>
<dbReference type="EMBL" id="AWWV01012767">
    <property type="protein sequence ID" value="OMO64590.1"/>
    <property type="molecule type" value="Genomic_DNA"/>
</dbReference>
<sequence>MPFELKSSWRHLAFPSVEKGVGKKVLDLDNDFEVDFQDVKDEESDFDDFDDVDDVLADIKPFSFSFISSNFAAIFL</sequence>
<gene>
    <name evidence="1" type="ORF">CCACVL1_21650</name>
</gene>
<name>A0A1R3H2X1_COCAP</name>
<accession>A0A1R3H2X1</accession>